<keyword evidence="11 19" id="KW-0175">Coiled coil</keyword>
<dbReference type="Pfam" id="PF25977">
    <property type="entry name" value="DZIP1"/>
    <property type="match status" value="1"/>
</dbReference>
<keyword evidence="5" id="KW-0217">Developmental protein</keyword>
<comment type="subcellular location">
    <subcellularLocation>
        <location evidence="2">Cytoplasm</location>
        <location evidence="2">Cytoskeleton</location>
        <location evidence="2">Cilium basal body</location>
    </subcellularLocation>
    <subcellularLocation>
        <location evidence="1">Cytoplasm</location>
        <location evidence="1">Cytoskeleton</location>
        <location evidence="1">Microtubule organizing center</location>
        <location evidence="1">Centrosome</location>
        <location evidence="1">Centriole</location>
    </subcellularLocation>
    <subcellularLocation>
        <location evidence="3">Nucleus</location>
    </subcellularLocation>
</comment>
<dbReference type="InterPro" id="IPR013087">
    <property type="entry name" value="Znf_C2H2_type"/>
</dbReference>
<evidence type="ECO:0000256" key="15">
    <source>
        <dbReference type="ARBA" id="ARBA00023273"/>
    </source>
</evidence>
<evidence type="ECO:0000256" key="10">
    <source>
        <dbReference type="ARBA" id="ARBA00022833"/>
    </source>
</evidence>
<evidence type="ECO:0000256" key="16">
    <source>
        <dbReference type="ARBA" id="ARBA00072553"/>
    </source>
</evidence>
<feature type="compositionally biased region" description="Acidic residues" evidence="20">
    <location>
        <begin position="653"/>
        <end position="664"/>
    </location>
</feature>
<keyword evidence="10" id="KW-0862">Zinc</keyword>
<comment type="similarity">
    <text evidence="4">Belongs to the DZIP C2H2-type zinc-finger protein family.</text>
</comment>
<feature type="compositionally biased region" description="Acidic residues" evidence="20">
    <location>
        <begin position="801"/>
        <end position="810"/>
    </location>
</feature>
<feature type="compositionally biased region" description="Polar residues" evidence="20">
    <location>
        <begin position="630"/>
        <end position="640"/>
    </location>
</feature>
<evidence type="ECO:0000313" key="23">
    <source>
        <dbReference type="Proteomes" id="UP001501920"/>
    </source>
</evidence>
<evidence type="ECO:0000256" key="11">
    <source>
        <dbReference type="ARBA" id="ARBA00023054"/>
    </source>
</evidence>
<feature type="compositionally biased region" description="Polar residues" evidence="20">
    <location>
        <begin position="583"/>
        <end position="609"/>
    </location>
</feature>
<keyword evidence="6" id="KW-0963">Cytoplasm</keyword>
<dbReference type="GO" id="GO:0036064">
    <property type="term" value="C:ciliary basal body"/>
    <property type="evidence" value="ECO:0007669"/>
    <property type="project" value="UniProtKB-ARBA"/>
</dbReference>
<evidence type="ECO:0000256" key="20">
    <source>
        <dbReference type="SAM" id="MobiDB-lite"/>
    </source>
</evidence>
<dbReference type="PROSITE" id="PS00028">
    <property type="entry name" value="ZINC_FINGER_C2H2_1"/>
    <property type="match status" value="1"/>
</dbReference>
<keyword evidence="23" id="KW-1185">Reference proteome</keyword>
<dbReference type="FunFam" id="3.30.160.60:FF:001591">
    <property type="entry name" value="DAZ interacting zinc finger protein 1"/>
    <property type="match status" value="1"/>
</dbReference>
<evidence type="ECO:0000256" key="7">
    <source>
        <dbReference type="ARBA" id="ARBA00022723"/>
    </source>
</evidence>
<dbReference type="GO" id="GO:0005814">
    <property type="term" value="C:centriole"/>
    <property type="evidence" value="ECO:0007669"/>
    <property type="project" value="UniProtKB-SubCell"/>
</dbReference>
<evidence type="ECO:0000256" key="12">
    <source>
        <dbReference type="ARBA" id="ARBA00023069"/>
    </source>
</evidence>
<evidence type="ECO:0000259" key="21">
    <source>
        <dbReference type="PROSITE" id="PS50157"/>
    </source>
</evidence>
<evidence type="ECO:0000256" key="4">
    <source>
        <dbReference type="ARBA" id="ARBA00009131"/>
    </source>
</evidence>
<protein>
    <recommendedName>
        <fullName evidence="16">Cilium assembly protein DZIP1</fullName>
    </recommendedName>
    <alternativeName>
        <fullName evidence="17">DAZ-interacting zinc finger protein 1</fullName>
    </alternativeName>
</protein>
<dbReference type="InterPro" id="IPR032714">
    <property type="entry name" value="DZIP1_N"/>
</dbReference>
<reference evidence="22" key="2">
    <citation type="submission" date="2025-08" db="UniProtKB">
        <authorList>
            <consortium name="Ensembl"/>
        </authorList>
    </citation>
    <scope>IDENTIFICATION</scope>
</reference>
<feature type="coiled-coil region" evidence="19">
    <location>
        <begin position="156"/>
        <end position="201"/>
    </location>
</feature>
<proteinExistence type="inferred from homology"/>
<dbReference type="GeneTree" id="ENSGT00940000156862"/>
<keyword evidence="15" id="KW-0966">Cell projection</keyword>
<evidence type="ECO:0000256" key="2">
    <source>
        <dbReference type="ARBA" id="ARBA00004120"/>
    </source>
</evidence>
<accession>A0A3B4DMZ1</accession>
<evidence type="ECO:0000256" key="17">
    <source>
        <dbReference type="ARBA" id="ARBA00079993"/>
    </source>
</evidence>
<gene>
    <name evidence="22" type="primary">DZIP1</name>
</gene>
<name>A0A3B4DMZ1_PYGNA</name>
<keyword evidence="12" id="KW-0969">Cilium</keyword>
<dbReference type="Gene3D" id="3.30.160.60">
    <property type="entry name" value="Classic Zinc Finger"/>
    <property type="match status" value="1"/>
</dbReference>
<dbReference type="GO" id="GO:0005737">
    <property type="term" value="C:cytoplasm"/>
    <property type="evidence" value="ECO:0007669"/>
    <property type="project" value="UniProtKB-ARBA"/>
</dbReference>
<evidence type="ECO:0000256" key="14">
    <source>
        <dbReference type="ARBA" id="ARBA00023242"/>
    </source>
</evidence>
<dbReference type="InterPro" id="IPR051241">
    <property type="entry name" value="DZIP_RILPL"/>
</dbReference>
<organism evidence="22 23">
    <name type="scientific">Pygocentrus nattereri</name>
    <name type="common">Red-bellied piranha</name>
    <dbReference type="NCBI Taxonomy" id="42514"/>
    <lineage>
        <taxon>Eukaryota</taxon>
        <taxon>Metazoa</taxon>
        <taxon>Chordata</taxon>
        <taxon>Craniata</taxon>
        <taxon>Vertebrata</taxon>
        <taxon>Euteleostomi</taxon>
        <taxon>Actinopterygii</taxon>
        <taxon>Neopterygii</taxon>
        <taxon>Teleostei</taxon>
        <taxon>Ostariophysi</taxon>
        <taxon>Characiformes</taxon>
        <taxon>Characoidei</taxon>
        <taxon>Pygocentrus</taxon>
    </lineage>
</organism>
<feature type="coiled-coil region" evidence="19">
    <location>
        <begin position="254"/>
        <end position="281"/>
    </location>
</feature>
<dbReference type="GO" id="GO:0008270">
    <property type="term" value="F:zinc ion binding"/>
    <property type="evidence" value="ECO:0007669"/>
    <property type="project" value="UniProtKB-KW"/>
</dbReference>
<feature type="coiled-coil region" evidence="19">
    <location>
        <begin position="320"/>
        <end position="347"/>
    </location>
</feature>
<evidence type="ECO:0000256" key="9">
    <source>
        <dbReference type="ARBA" id="ARBA00022794"/>
    </source>
</evidence>
<dbReference type="GO" id="GO:0060271">
    <property type="term" value="P:cilium assembly"/>
    <property type="evidence" value="ECO:0007669"/>
    <property type="project" value="TreeGrafter"/>
</dbReference>
<evidence type="ECO:0000256" key="3">
    <source>
        <dbReference type="ARBA" id="ARBA00004123"/>
    </source>
</evidence>
<feature type="region of interest" description="Disordered" evidence="20">
    <location>
        <begin position="800"/>
        <end position="858"/>
    </location>
</feature>
<dbReference type="PROSITE" id="PS50157">
    <property type="entry name" value="ZINC_FINGER_C2H2_2"/>
    <property type="match status" value="1"/>
</dbReference>
<dbReference type="GO" id="GO:0005634">
    <property type="term" value="C:nucleus"/>
    <property type="evidence" value="ECO:0007669"/>
    <property type="project" value="UniProtKB-SubCell"/>
</dbReference>
<evidence type="ECO:0000256" key="18">
    <source>
        <dbReference type="PROSITE-ProRule" id="PRU00042"/>
    </source>
</evidence>
<evidence type="ECO:0000313" key="22">
    <source>
        <dbReference type="Ensembl" id="ENSPNAP00000025757.2"/>
    </source>
</evidence>
<keyword evidence="14" id="KW-0539">Nucleus</keyword>
<reference evidence="22 23" key="1">
    <citation type="submission" date="2020-10" db="EMBL/GenBank/DDBJ databases">
        <title>Pygocentrus nattereri (red-bellied piranha) genome, fPygNat1, primary haplotype.</title>
        <authorList>
            <person name="Myers G."/>
            <person name="Meyer A."/>
            <person name="Karagic N."/>
            <person name="Pippel M."/>
            <person name="Winkler S."/>
            <person name="Tracey A."/>
            <person name="Wood J."/>
            <person name="Formenti G."/>
            <person name="Howe K."/>
            <person name="Fedrigo O."/>
            <person name="Jarvis E.D."/>
        </authorList>
    </citation>
    <scope>NUCLEOTIDE SEQUENCE [LARGE SCALE GENOMIC DNA]</scope>
</reference>
<keyword evidence="8 18" id="KW-0863">Zinc-finger</keyword>
<dbReference type="PANTHER" id="PTHR21502:SF5">
    <property type="entry name" value="CILIUM ASSEMBLY PROTEIN DZIP1"/>
    <property type="match status" value="1"/>
</dbReference>
<evidence type="ECO:0000256" key="13">
    <source>
        <dbReference type="ARBA" id="ARBA00023212"/>
    </source>
</evidence>
<feature type="compositionally biased region" description="Low complexity" evidence="20">
    <location>
        <begin position="678"/>
        <end position="695"/>
    </location>
</feature>
<feature type="domain" description="C2H2-type" evidence="21">
    <location>
        <begin position="213"/>
        <end position="241"/>
    </location>
</feature>
<evidence type="ECO:0000256" key="19">
    <source>
        <dbReference type="SAM" id="Coils"/>
    </source>
</evidence>
<dbReference type="Ensembl" id="ENSPNAT00000006825.2">
    <property type="protein sequence ID" value="ENSPNAP00000025757.2"/>
    <property type="gene ID" value="ENSPNAG00000001495.2"/>
</dbReference>
<evidence type="ECO:0000256" key="1">
    <source>
        <dbReference type="ARBA" id="ARBA00004114"/>
    </source>
</evidence>
<reference evidence="22" key="3">
    <citation type="submission" date="2025-09" db="UniProtKB">
        <authorList>
            <consortium name="Ensembl"/>
        </authorList>
    </citation>
    <scope>IDENTIFICATION</scope>
</reference>
<dbReference type="GO" id="GO:0007507">
    <property type="term" value="P:heart development"/>
    <property type="evidence" value="ECO:0007669"/>
    <property type="project" value="UniProtKB-ARBA"/>
</dbReference>
<evidence type="ECO:0000256" key="5">
    <source>
        <dbReference type="ARBA" id="ARBA00022473"/>
    </source>
</evidence>
<evidence type="ECO:0000256" key="6">
    <source>
        <dbReference type="ARBA" id="ARBA00022490"/>
    </source>
</evidence>
<keyword evidence="7" id="KW-0479">Metal-binding</keyword>
<dbReference type="Proteomes" id="UP001501920">
    <property type="component" value="Chromosome 30"/>
</dbReference>
<sequence>MLQHLCLTLTPFYNNVYYPFPSEPLGAHSSAGIPSLLNSPQSQLSSGSQSRPTGSAMSRVLSCGAAAVAAPFKFRARRESVDWRRINAIDVERVACELDFQTLQDHITAVTFCNVEGERCPRCQSQVDPALLKLFRLAQLTVEYLLHSQDCLTVSLQAAEERLQAEAQEREQLKAQLQKQIQDAKSLKEELKQRKKIIASQQAMITAGIANYHKCQHCEKAFMNASFLQSHMQRRHPMDYDIKLMTDNQKKVHTVKLQEEINKLQEQLTLARLQMETQQKDYSAKQEKDLNQKQEEFMKQLDMWKEDERVRMNSKIDEVKQACQREMDSLHQRNRNLEKEVLKLQQSSKMQDSTQTIQAQTSSLQNTENKHLQEVIQLQQKLHKQEVKWAAKMQKMKEEYESEKSQVGICYLHMLFSQPSFDWSRSSNDCCLDLHVHFVCFRFSYRPHWPMGRRWHKGRVEQSSSVYKLDPIVELSEEDKDSSSISESLPDTQSLQQKADELLKKPGLKKDMRMAVQQSLHDKLFSLGIQPGANQLSKTTYKSAVAQMVSERQQRQEEVPEYQKVQKEVSRKLEQRLKEKNTEPSSKPKQSVQAESRPRSSSLPTTVTRVISGPPARPQHTPQPAHRNKTSTLPKTSTPVLHQKTPPFSSDETSSEEEESEEESPQAAQPRIALQVGSSSQALALRSAALQPSAQRSGAHQAPVVSVNRTEVTVVESESEWTEGSEMEEITLDQLQTHTDQNGNVQKASHSNVKVLTKNLEQQLAERGLKKPAGGINTVHGKPTEVTITNDVVRDLKYTELDDDDDDDWDISSLEDVPATHKPDPAVVKKSTDKSVDTSTSVWGTSTGKGQKPGTLSA</sequence>
<feature type="compositionally biased region" description="Polar residues" evidence="20">
    <location>
        <begin position="843"/>
        <end position="858"/>
    </location>
</feature>
<dbReference type="AlphaFoldDB" id="A0A3B4DMZ1"/>
<dbReference type="PANTHER" id="PTHR21502">
    <property type="entry name" value="ZINC FINGER PROTEIN DZIP1"/>
    <property type="match status" value="1"/>
</dbReference>
<dbReference type="InterPro" id="IPR058883">
    <property type="entry name" value="DZIP1_dom"/>
</dbReference>
<keyword evidence="9" id="KW-0970">Cilium biogenesis/degradation</keyword>
<evidence type="ECO:0000256" key="8">
    <source>
        <dbReference type="ARBA" id="ARBA00022771"/>
    </source>
</evidence>
<keyword evidence="13" id="KW-0206">Cytoskeleton</keyword>
<dbReference type="Pfam" id="PF13815">
    <property type="entry name" value="Dzip-like_N"/>
    <property type="match status" value="1"/>
</dbReference>
<feature type="region of interest" description="Disordered" evidence="20">
    <location>
        <begin position="575"/>
        <end position="704"/>
    </location>
</feature>